<dbReference type="PROSITE" id="PS00041">
    <property type="entry name" value="HTH_ARAC_FAMILY_1"/>
    <property type="match status" value="1"/>
</dbReference>
<dbReference type="EMBL" id="SHKO01000001">
    <property type="protein sequence ID" value="RZT98487.1"/>
    <property type="molecule type" value="Genomic_DNA"/>
</dbReference>
<protein>
    <submittedName>
        <fullName evidence="5">AraC family transcriptional regulator</fullName>
    </submittedName>
</protein>
<dbReference type="PANTHER" id="PTHR47893:SF1">
    <property type="entry name" value="REGULATORY PROTEIN PCHR"/>
    <property type="match status" value="1"/>
</dbReference>
<dbReference type="AlphaFoldDB" id="A0A4Q7VQI5"/>
<evidence type="ECO:0000259" key="4">
    <source>
        <dbReference type="PROSITE" id="PS01124"/>
    </source>
</evidence>
<dbReference type="InterPro" id="IPR018062">
    <property type="entry name" value="HTH_AraC-typ_CS"/>
</dbReference>
<evidence type="ECO:0000313" key="6">
    <source>
        <dbReference type="Proteomes" id="UP000293398"/>
    </source>
</evidence>
<dbReference type="InterPro" id="IPR053142">
    <property type="entry name" value="PchR_regulatory_protein"/>
</dbReference>
<dbReference type="OrthoDB" id="8766450at2"/>
<dbReference type="GO" id="GO:0003700">
    <property type="term" value="F:DNA-binding transcription factor activity"/>
    <property type="evidence" value="ECO:0007669"/>
    <property type="project" value="InterPro"/>
</dbReference>
<dbReference type="GO" id="GO:0043565">
    <property type="term" value="F:sequence-specific DNA binding"/>
    <property type="evidence" value="ECO:0007669"/>
    <property type="project" value="InterPro"/>
</dbReference>
<dbReference type="PROSITE" id="PS01124">
    <property type="entry name" value="HTH_ARAC_FAMILY_2"/>
    <property type="match status" value="1"/>
</dbReference>
<dbReference type="RefSeq" id="WP_130303133.1">
    <property type="nucleotide sequence ID" value="NZ_SHKO01000001.1"/>
</dbReference>
<comment type="caution">
    <text evidence="5">The sequence shown here is derived from an EMBL/GenBank/DDBJ whole genome shotgun (WGS) entry which is preliminary data.</text>
</comment>
<dbReference type="PRINTS" id="PR00032">
    <property type="entry name" value="HTHARAC"/>
</dbReference>
<dbReference type="Gene3D" id="1.10.10.60">
    <property type="entry name" value="Homeodomain-like"/>
    <property type="match status" value="1"/>
</dbReference>
<accession>A0A4Q7VQI5</accession>
<dbReference type="InterPro" id="IPR009057">
    <property type="entry name" value="Homeodomain-like_sf"/>
</dbReference>
<dbReference type="SMART" id="SM00342">
    <property type="entry name" value="HTH_ARAC"/>
    <property type="match status" value="1"/>
</dbReference>
<sequence length="366" mass="40859">MKPGLESAVDIVNPHVRRPAAGRRPWRALGMVRRLDFNTPGYRFESDPVAANEPVLEGRLRTVQLQPGLSMHGTEVIDLHNMVSRVNIKAGLRVVLALAGVIDVRIGGQRVHLRADDPAHAASAAIISMPDDALFERQWQRGKWERKLALHVTPEWLQSHGWLRTKDQLPDIAGRAPTAQERPTCLNFPDTLCIKVWQPSPHALALAEQMLCHSEDPTDELSRLRLASRALELLYEALASQRADVGATGSLKGNLRQRDQDRMLRLRSFIDSELQKPFAQPTVIAELGRRFGLSASALQRQFRSAFGTSVNDYRRVMRLHQARTSLEQGVSITEAAYQAGYSSAANFATAFRRQFGLSPKSLCSRL</sequence>
<dbReference type="PANTHER" id="PTHR47893">
    <property type="entry name" value="REGULATORY PROTEIN PCHR"/>
    <property type="match status" value="1"/>
</dbReference>
<proteinExistence type="predicted"/>
<organism evidence="5 6">
    <name type="scientific">Advenella incenata</name>
    <dbReference type="NCBI Taxonomy" id="267800"/>
    <lineage>
        <taxon>Bacteria</taxon>
        <taxon>Pseudomonadati</taxon>
        <taxon>Pseudomonadota</taxon>
        <taxon>Betaproteobacteria</taxon>
        <taxon>Burkholderiales</taxon>
        <taxon>Alcaligenaceae</taxon>
    </lineage>
</organism>
<dbReference type="Pfam" id="PF12833">
    <property type="entry name" value="HTH_18"/>
    <property type="match status" value="1"/>
</dbReference>
<evidence type="ECO:0000313" key="5">
    <source>
        <dbReference type="EMBL" id="RZT98487.1"/>
    </source>
</evidence>
<keyword evidence="6" id="KW-1185">Reference proteome</keyword>
<dbReference type="Proteomes" id="UP000293398">
    <property type="component" value="Unassembled WGS sequence"/>
</dbReference>
<keyword evidence="1" id="KW-0805">Transcription regulation</keyword>
<evidence type="ECO:0000256" key="2">
    <source>
        <dbReference type="ARBA" id="ARBA00023125"/>
    </source>
</evidence>
<keyword evidence="3" id="KW-0804">Transcription</keyword>
<reference evidence="5 6" key="1">
    <citation type="submission" date="2019-02" db="EMBL/GenBank/DDBJ databases">
        <title>Genomic Encyclopedia of Type Strains, Phase IV (KMG-IV): sequencing the most valuable type-strain genomes for metagenomic binning, comparative biology and taxonomic classification.</title>
        <authorList>
            <person name="Goeker M."/>
        </authorList>
    </citation>
    <scope>NUCLEOTIDE SEQUENCE [LARGE SCALE GENOMIC DNA]</scope>
    <source>
        <strain evidence="5 6">DSM 23814</strain>
    </source>
</reference>
<dbReference type="InterPro" id="IPR020449">
    <property type="entry name" value="Tscrpt_reg_AraC-type_HTH"/>
</dbReference>
<dbReference type="SUPFAM" id="SSF46689">
    <property type="entry name" value="Homeodomain-like"/>
    <property type="match status" value="1"/>
</dbReference>
<dbReference type="InterPro" id="IPR018060">
    <property type="entry name" value="HTH_AraC"/>
</dbReference>
<name>A0A4Q7VQI5_9BURK</name>
<evidence type="ECO:0000256" key="1">
    <source>
        <dbReference type="ARBA" id="ARBA00023015"/>
    </source>
</evidence>
<keyword evidence="2" id="KW-0238">DNA-binding</keyword>
<gene>
    <name evidence="5" type="ORF">EV681_0265</name>
</gene>
<evidence type="ECO:0000256" key="3">
    <source>
        <dbReference type="ARBA" id="ARBA00023163"/>
    </source>
</evidence>
<feature type="domain" description="HTH araC/xylS-type" evidence="4">
    <location>
        <begin position="264"/>
        <end position="365"/>
    </location>
</feature>